<evidence type="ECO:0000256" key="2">
    <source>
        <dbReference type="SAM" id="Phobius"/>
    </source>
</evidence>
<feature type="transmembrane region" description="Helical" evidence="2">
    <location>
        <begin position="6"/>
        <end position="28"/>
    </location>
</feature>
<dbReference type="EMBL" id="PDEA01000001">
    <property type="protein sequence ID" value="PEH90850.1"/>
    <property type="molecule type" value="Genomic_DNA"/>
</dbReference>
<gene>
    <name evidence="4" type="ORF">CRM82_03935</name>
</gene>
<reference evidence="5" key="1">
    <citation type="submission" date="2017-09" db="EMBL/GenBank/DDBJ databases">
        <title>FDA dAtabase for Regulatory Grade micrObial Sequences (FDA-ARGOS): Supporting development and validation of Infectious Disease Dx tests.</title>
        <authorList>
            <person name="Minogue T."/>
            <person name="Wolcott M."/>
            <person name="Wasieloski L."/>
            <person name="Aguilar W."/>
            <person name="Moore D."/>
            <person name="Tallon L."/>
            <person name="Sadzewicz L."/>
            <person name="Ott S."/>
            <person name="Zhao X."/>
            <person name="Nagaraj S."/>
            <person name="Vavikolanu K."/>
            <person name="Aluvathingal J."/>
            <person name="Nadendla S."/>
            <person name="Sichtig H."/>
        </authorList>
    </citation>
    <scope>NUCLEOTIDE SEQUENCE [LARGE SCALE GENOMIC DNA]</scope>
    <source>
        <strain evidence="5">FDAARGOS_394</strain>
    </source>
</reference>
<feature type="region of interest" description="Disordered" evidence="1">
    <location>
        <begin position="308"/>
        <end position="327"/>
    </location>
</feature>
<sequence>MENKSHAMAAGLFVVAVVCLLAGLAMWLTRDRHQYVEYEMSTKDAISGLQPQATVRYKGVSVGKVTRIGFDPQSSGNVLIRIAVDADAPVSPQTTYAQLGYQGVTGIAHIQLDDSDTPQSVLTTGPSGLPRLPMRSSPLTVLADQGMLIMGRVDEATRRINELLGTENQQRFSAALGDIAGAAKGVNELTHSLNRTITERIDPAAAQLPELSENARRSMLALEKAGQEAGQLATEVRQLAQRLQNQGGPMDQLERGAESMGAAAEQLSRTTLPAVTQAASDVSRAARGMGAAASGITNNPQSLIFGEGRVQPGPGEPGFAAPAAAGR</sequence>
<feature type="domain" description="Mce/MlaD" evidence="3">
    <location>
        <begin position="36"/>
        <end position="113"/>
    </location>
</feature>
<comment type="caution">
    <text evidence="4">The sequence shown here is derived from an EMBL/GenBank/DDBJ whole genome shotgun (WGS) entry which is preliminary data.</text>
</comment>
<feature type="compositionally biased region" description="Low complexity" evidence="1">
    <location>
        <begin position="317"/>
        <end position="327"/>
    </location>
</feature>
<dbReference type="Pfam" id="PF02470">
    <property type="entry name" value="MlaD"/>
    <property type="match status" value="1"/>
</dbReference>
<keyword evidence="2" id="KW-0812">Transmembrane</keyword>
<dbReference type="InterPro" id="IPR003399">
    <property type="entry name" value="Mce/MlaD"/>
</dbReference>
<dbReference type="Proteomes" id="UP000220246">
    <property type="component" value="Unassembled WGS sequence"/>
</dbReference>
<dbReference type="GeneID" id="80799735"/>
<dbReference type="OrthoDB" id="5294672at2"/>
<name>A0A2A7UZX2_COMTR</name>
<evidence type="ECO:0000313" key="5">
    <source>
        <dbReference type="Proteomes" id="UP000220246"/>
    </source>
</evidence>
<proteinExistence type="predicted"/>
<evidence type="ECO:0000256" key="1">
    <source>
        <dbReference type="SAM" id="MobiDB-lite"/>
    </source>
</evidence>
<protein>
    <submittedName>
        <fullName evidence="4">MCE family protein</fullName>
    </submittedName>
</protein>
<dbReference type="AlphaFoldDB" id="A0A2A7UZX2"/>
<keyword evidence="2" id="KW-1133">Transmembrane helix</keyword>
<dbReference type="STRING" id="1219032.GCA_001515545_02685"/>
<keyword evidence="2" id="KW-0472">Membrane</keyword>
<dbReference type="RefSeq" id="WP_066538928.1">
    <property type="nucleotide sequence ID" value="NZ_DALZSI010000017.1"/>
</dbReference>
<accession>A0A2A7UZX2</accession>
<organism evidence="4 5">
    <name type="scientific">Comamonas terrigena</name>
    <dbReference type="NCBI Taxonomy" id="32013"/>
    <lineage>
        <taxon>Bacteria</taxon>
        <taxon>Pseudomonadati</taxon>
        <taxon>Pseudomonadota</taxon>
        <taxon>Betaproteobacteria</taxon>
        <taxon>Burkholderiales</taxon>
        <taxon>Comamonadaceae</taxon>
        <taxon>Comamonas</taxon>
    </lineage>
</organism>
<evidence type="ECO:0000313" key="4">
    <source>
        <dbReference type="EMBL" id="PEH90850.1"/>
    </source>
</evidence>
<evidence type="ECO:0000259" key="3">
    <source>
        <dbReference type="Pfam" id="PF02470"/>
    </source>
</evidence>
<dbReference type="PANTHER" id="PTHR36698:SF2">
    <property type="entry name" value="MCE_MLAD DOMAIN-CONTAINING PROTEIN"/>
    <property type="match status" value="1"/>
</dbReference>
<dbReference type="PANTHER" id="PTHR36698">
    <property type="entry name" value="BLL5892 PROTEIN"/>
    <property type="match status" value="1"/>
</dbReference>
<keyword evidence="5" id="KW-1185">Reference proteome</keyword>
<feature type="region of interest" description="Disordered" evidence="1">
    <location>
        <begin position="245"/>
        <end position="265"/>
    </location>
</feature>